<dbReference type="PANTHER" id="PTHR21340:SF0">
    <property type="entry name" value="BIS(5'-NUCLEOSYL)-TETRAPHOSPHATASE [ASYMMETRICAL]"/>
    <property type="match status" value="1"/>
</dbReference>
<dbReference type="EMBL" id="MSGO01000006">
    <property type="protein sequence ID" value="OLL15688.1"/>
    <property type="molecule type" value="Genomic_DNA"/>
</dbReference>
<dbReference type="InterPro" id="IPR051325">
    <property type="entry name" value="Nudix_hydrolase_domain"/>
</dbReference>
<dbReference type="Gene3D" id="3.90.79.10">
    <property type="entry name" value="Nucleoside Triphosphate Pyrophosphohydrolase"/>
    <property type="match status" value="1"/>
</dbReference>
<dbReference type="PANTHER" id="PTHR21340">
    <property type="entry name" value="DIADENOSINE 5,5-P1,P4-TETRAPHOSPHATE PYROPHOSPHOHYDROLASE MUTT"/>
    <property type="match status" value="1"/>
</dbReference>
<accession>A0A1Q8I3K6</accession>
<sequence>MSSSSRKNGSRETVKAAGALVWRENGKHLEVLLVHRPRYDDWSIPKGKVEPCESVRTCAVREVAEETGVQVILGQPLSRVRYKLADGSRKEVHYWAARVAPDSSAAVAARCAVKPASTKEIDDAEWLRVGQARKRLTYSYDRDLLGELVDLWEDGKLDTWTLVLVRHGRAVKRSVWNRPKERDKETDEATRPLTHDQGETRARALVPILAAYGVGRVLTSPWKRCVDTVAPYAAAAGLDLETAGALTEMAHAQSPKGVRSVVKKVLRVREEPTALCTHRPVLPTIMEVVSQYAPGRLLRSVPDRDPWLKTGEILVVHMARRPRGKIRAVAIEKQRPVLSEGR</sequence>
<dbReference type="CDD" id="cd03673">
    <property type="entry name" value="NUDIX_Ap6A_hydrolase"/>
    <property type="match status" value="1"/>
</dbReference>
<dbReference type="InterPro" id="IPR029033">
    <property type="entry name" value="His_PPase_superfam"/>
</dbReference>
<dbReference type="CDD" id="cd07067">
    <property type="entry name" value="HP_PGM_like"/>
    <property type="match status" value="1"/>
</dbReference>
<dbReference type="InterPro" id="IPR013078">
    <property type="entry name" value="His_Pase_superF_clade-1"/>
</dbReference>
<name>A0A1Q8I3K6_9ACTO</name>
<dbReference type="SUPFAM" id="SSF55811">
    <property type="entry name" value="Nudix"/>
    <property type="match status" value="1"/>
</dbReference>
<dbReference type="PROSITE" id="PS51462">
    <property type="entry name" value="NUDIX"/>
    <property type="match status" value="1"/>
</dbReference>
<gene>
    <name evidence="4" type="ORF">BKH32_01505</name>
</gene>
<comment type="caution">
    <text evidence="4">The sequence shown here is derived from an EMBL/GenBank/DDBJ whole genome shotgun (WGS) entry which is preliminary data.</text>
</comment>
<dbReference type="RefSeq" id="WP_075248307.1">
    <property type="nucleotide sequence ID" value="NZ_MSGO01000006.1"/>
</dbReference>
<feature type="compositionally biased region" description="Basic and acidic residues" evidence="2">
    <location>
        <begin position="178"/>
        <end position="197"/>
    </location>
</feature>
<dbReference type="Pfam" id="PF00293">
    <property type="entry name" value="NUDIX"/>
    <property type="match status" value="1"/>
</dbReference>
<evidence type="ECO:0000313" key="5">
    <source>
        <dbReference type="Proteomes" id="UP000185736"/>
    </source>
</evidence>
<keyword evidence="1 4" id="KW-0378">Hydrolase</keyword>
<dbReference type="InterPro" id="IPR020084">
    <property type="entry name" value="NUDIX_hydrolase_CS"/>
</dbReference>
<dbReference type="InterPro" id="IPR000086">
    <property type="entry name" value="NUDIX_hydrolase_dom"/>
</dbReference>
<dbReference type="Gene3D" id="3.40.50.1240">
    <property type="entry name" value="Phosphoglycerate mutase-like"/>
    <property type="match status" value="1"/>
</dbReference>
<proteinExistence type="predicted"/>
<dbReference type="GO" id="GO:0006167">
    <property type="term" value="P:AMP biosynthetic process"/>
    <property type="evidence" value="ECO:0007669"/>
    <property type="project" value="TreeGrafter"/>
</dbReference>
<dbReference type="SUPFAM" id="SSF53254">
    <property type="entry name" value="Phosphoglycerate mutase-like"/>
    <property type="match status" value="1"/>
</dbReference>
<evidence type="ECO:0000256" key="2">
    <source>
        <dbReference type="SAM" id="MobiDB-lite"/>
    </source>
</evidence>
<evidence type="ECO:0000313" key="4">
    <source>
        <dbReference type="EMBL" id="OLL15688.1"/>
    </source>
</evidence>
<dbReference type="Pfam" id="PF00300">
    <property type="entry name" value="His_Phos_1"/>
    <property type="match status" value="1"/>
</dbReference>
<evidence type="ECO:0000256" key="1">
    <source>
        <dbReference type="ARBA" id="ARBA00022801"/>
    </source>
</evidence>
<dbReference type="GO" id="GO:0004081">
    <property type="term" value="F:bis(5'-nucleosyl)-tetraphosphatase (asymmetrical) activity"/>
    <property type="evidence" value="ECO:0007669"/>
    <property type="project" value="TreeGrafter"/>
</dbReference>
<feature type="domain" description="Nudix hydrolase" evidence="3">
    <location>
        <begin position="12"/>
        <end position="150"/>
    </location>
</feature>
<dbReference type="PROSITE" id="PS00893">
    <property type="entry name" value="NUDIX_BOX"/>
    <property type="match status" value="1"/>
</dbReference>
<dbReference type="GO" id="GO:0006754">
    <property type="term" value="P:ATP biosynthetic process"/>
    <property type="evidence" value="ECO:0007669"/>
    <property type="project" value="TreeGrafter"/>
</dbReference>
<protein>
    <submittedName>
        <fullName evidence="4">NTP pyrophosphohydrolase</fullName>
    </submittedName>
</protein>
<dbReference type="AlphaFoldDB" id="A0A1Q8I3K6"/>
<organism evidence="4 5">
    <name type="scientific">Actinomyces oris</name>
    <dbReference type="NCBI Taxonomy" id="544580"/>
    <lineage>
        <taxon>Bacteria</taxon>
        <taxon>Bacillati</taxon>
        <taxon>Actinomycetota</taxon>
        <taxon>Actinomycetes</taxon>
        <taxon>Actinomycetales</taxon>
        <taxon>Actinomycetaceae</taxon>
        <taxon>Actinomyces</taxon>
    </lineage>
</organism>
<evidence type="ECO:0000259" key="3">
    <source>
        <dbReference type="PROSITE" id="PS51462"/>
    </source>
</evidence>
<dbReference type="InterPro" id="IPR015797">
    <property type="entry name" value="NUDIX_hydrolase-like_dom_sf"/>
</dbReference>
<feature type="region of interest" description="Disordered" evidence="2">
    <location>
        <begin position="177"/>
        <end position="197"/>
    </location>
</feature>
<reference evidence="4 5" key="1">
    <citation type="submission" date="2016-12" db="EMBL/GenBank/DDBJ databases">
        <title>Genomic comparison of strains in the 'Actinomyces naeslundii' group.</title>
        <authorList>
            <person name="Mughal S.R."/>
            <person name="Do T."/>
            <person name="Gilbert S.C."/>
            <person name="Witherden E.A."/>
            <person name="Didelot X."/>
            <person name="Beighton D."/>
        </authorList>
    </citation>
    <scope>NUCLEOTIDE SEQUENCE [LARGE SCALE GENOMIC DNA]</scope>
    <source>
        <strain evidence="4 5">S64C</strain>
    </source>
</reference>
<dbReference type="Proteomes" id="UP000185736">
    <property type="component" value="Unassembled WGS sequence"/>
</dbReference>